<feature type="transmembrane region" description="Helical" evidence="5">
    <location>
        <begin position="405"/>
        <end position="425"/>
    </location>
</feature>
<evidence type="ECO:0000256" key="4">
    <source>
        <dbReference type="ARBA" id="ARBA00023136"/>
    </source>
</evidence>
<feature type="transmembrane region" description="Helical" evidence="5">
    <location>
        <begin position="111"/>
        <end position="130"/>
    </location>
</feature>
<organism evidence="6 7">
    <name type="scientific">Neocucurbitaria cava</name>
    <dbReference type="NCBI Taxonomy" id="798079"/>
    <lineage>
        <taxon>Eukaryota</taxon>
        <taxon>Fungi</taxon>
        <taxon>Dikarya</taxon>
        <taxon>Ascomycota</taxon>
        <taxon>Pezizomycotina</taxon>
        <taxon>Dothideomycetes</taxon>
        <taxon>Pleosporomycetidae</taxon>
        <taxon>Pleosporales</taxon>
        <taxon>Pleosporineae</taxon>
        <taxon>Cucurbitariaceae</taxon>
        <taxon>Neocucurbitaria</taxon>
    </lineage>
</organism>
<dbReference type="Pfam" id="PF04479">
    <property type="entry name" value="RTA1"/>
    <property type="match status" value="1"/>
</dbReference>
<evidence type="ECO:0000256" key="5">
    <source>
        <dbReference type="SAM" id="Phobius"/>
    </source>
</evidence>
<evidence type="ECO:0000256" key="3">
    <source>
        <dbReference type="ARBA" id="ARBA00022989"/>
    </source>
</evidence>
<dbReference type="EMBL" id="JAPEUY010000010">
    <property type="protein sequence ID" value="KAJ4368891.1"/>
    <property type="molecule type" value="Genomic_DNA"/>
</dbReference>
<feature type="transmembrane region" description="Helical" evidence="5">
    <location>
        <begin position="158"/>
        <end position="178"/>
    </location>
</feature>
<feature type="transmembrane region" description="Helical" evidence="5">
    <location>
        <begin position="29"/>
        <end position="50"/>
    </location>
</feature>
<name>A0A9W8Y743_9PLEO</name>
<dbReference type="GO" id="GO:0016020">
    <property type="term" value="C:membrane"/>
    <property type="evidence" value="ECO:0007669"/>
    <property type="project" value="UniProtKB-SubCell"/>
</dbReference>
<feature type="transmembrane region" description="Helical" evidence="5">
    <location>
        <begin position="70"/>
        <end position="91"/>
    </location>
</feature>
<dbReference type="Pfam" id="PF20398">
    <property type="entry name" value="DUF6691"/>
    <property type="match status" value="1"/>
</dbReference>
<dbReference type="InterPro" id="IPR007568">
    <property type="entry name" value="RTA1"/>
</dbReference>
<dbReference type="PANTHER" id="PTHR31465">
    <property type="entry name" value="PROTEIN RTA1-RELATED"/>
    <property type="match status" value="1"/>
</dbReference>
<comment type="caution">
    <text evidence="6">The sequence shown here is derived from an EMBL/GenBank/DDBJ whole genome shotgun (WGS) entry which is preliminary data.</text>
</comment>
<sequence length="452" mass="49283">METLAFFAGMATSYLPLKALAPQLITNYPSIPMTVQASLLTIGVGLIVGWGTKTSNGCTSGHMLCGLSRLSGRSTAAVATFFPVALITHHLVHPTIYTEACPGNLPCYTPIYPSIASTASLVLLAATSVLSARTIPKFIAAVMASGEKDGKERTDTRSVARSTTYFFSGLLFALGLHISQMSHPAKVASFLSFPSLQHWDPSLLLVILFGVVPNLIENQRKGFSAPPSFADGYSLPAKTFKDVDFKFVAGAAAFGVGWGLTAASVAIAVFSILFFYHTYRLFRTRTWFCVAFVVGAAFLIQAVGATILVTATEKDKMNRGKTIVLVGLVLQIIIFGFFIVVALVFHLRLRKVAAAGKQILCQLDWSKYLLRLYAVSSIITLRNIYRVVEYEEGVTGYLMTHEWAIYIFDALLMACVLALTSTWYLGKIETVNEDHVDGHNLVNRTPSEYTQV</sequence>
<evidence type="ECO:0000256" key="2">
    <source>
        <dbReference type="ARBA" id="ARBA00022692"/>
    </source>
</evidence>
<keyword evidence="4 5" id="KW-0472">Membrane</keyword>
<evidence type="ECO:0000313" key="6">
    <source>
        <dbReference type="EMBL" id="KAJ4368891.1"/>
    </source>
</evidence>
<reference evidence="6" key="1">
    <citation type="submission" date="2022-10" db="EMBL/GenBank/DDBJ databases">
        <title>Tapping the CABI collections for fungal endophytes: first genome assemblies for Collariella, Neodidymelliopsis, Ascochyta clinopodiicola, Didymella pomorum, Didymosphaeria variabile, Neocosmospora piperis and Neocucurbitaria cava.</title>
        <authorList>
            <person name="Hill R."/>
        </authorList>
    </citation>
    <scope>NUCLEOTIDE SEQUENCE</scope>
    <source>
        <strain evidence="6">IMI 356814</strain>
    </source>
</reference>
<feature type="transmembrane region" description="Helical" evidence="5">
    <location>
        <begin position="323"/>
        <end position="347"/>
    </location>
</feature>
<dbReference type="Proteomes" id="UP001140560">
    <property type="component" value="Unassembled WGS sequence"/>
</dbReference>
<feature type="transmembrane region" description="Helical" evidence="5">
    <location>
        <begin position="287"/>
        <end position="311"/>
    </location>
</feature>
<proteinExistence type="predicted"/>
<feature type="transmembrane region" description="Helical" evidence="5">
    <location>
        <begin position="247"/>
        <end position="275"/>
    </location>
</feature>
<dbReference type="AlphaFoldDB" id="A0A9W8Y743"/>
<gene>
    <name evidence="6" type="ORF">N0V83_005973</name>
</gene>
<dbReference type="PANTHER" id="PTHR31465:SF35">
    <property type="entry name" value="RTA1 DOMAIN PROTEIN-RELATED"/>
    <property type="match status" value="1"/>
</dbReference>
<protein>
    <submittedName>
        <fullName evidence="6">Uncharacterized protein</fullName>
    </submittedName>
</protein>
<evidence type="ECO:0000313" key="7">
    <source>
        <dbReference type="Proteomes" id="UP001140560"/>
    </source>
</evidence>
<keyword evidence="7" id="KW-1185">Reference proteome</keyword>
<evidence type="ECO:0000256" key="1">
    <source>
        <dbReference type="ARBA" id="ARBA00004141"/>
    </source>
</evidence>
<accession>A0A9W8Y743</accession>
<dbReference type="InterPro" id="IPR046513">
    <property type="entry name" value="DUF6691"/>
</dbReference>
<comment type="subcellular location">
    <subcellularLocation>
        <location evidence="1">Membrane</location>
        <topology evidence="1">Multi-pass membrane protein</topology>
    </subcellularLocation>
</comment>
<keyword evidence="2 5" id="KW-0812">Transmembrane</keyword>
<feature type="transmembrane region" description="Helical" evidence="5">
    <location>
        <begin position="368"/>
        <end position="385"/>
    </location>
</feature>
<keyword evidence="3 5" id="KW-1133">Transmembrane helix</keyword>
<dbReference type="OrthoDB" id="10254418at2759"/>